<dbReference type="Proteomes" id="UP000559027">
    <property type="component" value="Unassembled WGS sequence"/>
</dbReference>
<keyword evidence="2 3" id="KW-0378">Hydrolase</keyword>
<gene>
    <name evidence="6" type="ORF">D9756_002143</name>
</gene>
<dbReference type="Pfam" id="PF00135">
    <property type="entry name" value="COesterase"/>
    <property type="match status" value="1"/>
</dbReference>
<feature type="domain" description="Carboxylesterase type B" evidence="5">
    <location>
        <begin position="26"/>
        <end position="287"/>
    </location>
</feature>
<dbReference type="InterPro" id="IPR019826">
    <property type="entry name" value="Carboxylesterase_B_AS"/>
</dbReference>
<comment type="caution">
    <text evidence="6">The sequence shown here is derived from an EMBL/GenBank/DDBJ whole genome shotgun (WGS) entry which is preliminary data.</text>
</comment>
<protein>
    <recommendedName>
        <fullName evidence="3">Carboxylic ester hydrolase</fullName>
        <ecNumber evidence="3">3.1.1.-</ecNumber>
    </recommendedName>
</protein>
<dbReference type="SUPFAM" id="SSF53474">
    <property type="entry name" value="alpha/beta-Hydrolases"/>
    <property type="match status" value="1"/>
</dbReference>
<accession>A0A8H5LLQ3</accession>
<evidence type="ECO:0000256" key="3">
    <source>
        <dbReference type="RuleBase" id="RU361235"/>
    </source>
</evidence>
<dbReference type="AlphaFoldDB" id="A0A8H5LLQ3"/>
<dbReference type="InterPro" id="IPR002018">
    <property type="entry name" value="CarbesteraseB"/>
</dbReference>
<evidence type="ECO:0000256" key="1">
    <source>
        <dbReference type="ARBA" id="ARBA00005964"/>
    </source>
</evidence>
<evidence type="ECO:0000256" key="2">
    <source>
        <dbReference type="ARBA" id="ARBA00022801"/>
    </source>
</evidence>
<dbReference type="EC" id="3.1.1.-" evidence="3"/>
<dbReference type="EMBL" id="JAACJO010000002">
    <property type="protein sequence ID" value="KAF5361734.1"/>
    <property type="molecule type" value="Genomic_DNA"/>
</dbReference>
<feature type="region of interest" description="Disordered" evidence="4">
    <location>
        <begin position="1"/>
        <end position="23"/>
    </location>
</feature>
<name>A0A8H5LLQ3_9AGAR</name>
<dbReference type="Gene3D" id="3.40.50.1820">
    <property type="entry name" value="alpha/beta hydrolase"/>
    <property type="match status" value="1"/>
</dbReference>
<dbReference type="PANTHER" id="PTHR43142:SF1">
    <property type="entry name" value="CARBOXYLIC ESTER HYDROLASE"/>
    <property type="match status" value="1"/>
</dbReference>
<sequence>MDPTPFPSSSSHLRRKLPPKDSTERVVVQTRFGEVVGGRACTGAAVFLEVPYALPLGRFQDPEPLPAGHRYPKKEYVTESSYAVQPLNDGQAQGSPFQDKVGRGQPTENPLFLNIVVPPSFPTQRNFPVRIYIHGGFLQFGSPHSLSSQAQFIAAQRNEIWVNIGYRVSAFGFLASDVPSLSGNYGFKDQWLGLMWVRDNINAFGGNANDIQLTGLSAGAHSVHQILHRVSLLPDGEMAPFQIAVLQSNAVLTDPKTPAQLRPQFQALCRGLGLDPDDPDILTTLRDSKKVPWQSITRLIETDALGPLGQYGTFRGCLSPDWMITSPDPMVRQRSGAFSASLRAHGVKGIIIGDLMEEWYLYSIAHPISSTEDILPNLNRYFPDVVSRNLLDRIGGSVAMRTEREKSQRKQDCSVKF</sequence>
<dbReference type="GO" id="GO:0016787">
    <property type="term" value="F:hydrolase activity"/>
    <property type="evidence" value="ECO:0007669"/>
    <property type="project" value="UniProtKB-KW"/>
</dbReference>
<proteinExistence type="inferred from homology"/>
<comment type="similarity">
    <text evidence="1 3">Belongs to the type-B carboxylesterase/lipase family.</text>
</comment>
<dbReference type="PROSITE" id="PS00122">
    <property type="entry name" value="CARBOXYLESTERASE_B_1"/>
    <property type="match status" value="1"/>
</dbReference>
<dbReference type="OrthoDB" id="6846267at2759"/>
<keyword evidence="7" id="KW-1185">Reference proteome</keyword>
<evidence type="ECO:0000313" key="7">
    <source>
        <dbReference type="Proteomes" id="UP000559027"/>
    </source>
</evidence>
<evidence type="ECO:0000313" key="6">
    <source>
        <dbReference type="EMBL" id="KAF5361734.1"/>
    </source>
</evidence>
<organism evidence="6 7">
    <name type="scientific">Leucocoprinus leucothites</name>
    <dbReference type="NCBI Taxonomy" id="201217"/>
    <lineage>
        <taxon>Eukaryota</taxon>
        <taxon>Fungi</taxon>
        <taxon>Dikarya</taxon>
        <taxon>Basidiomycota</taxon>
        <taxon>Agaricomycotina</taxon>
        <taxon>Agaricomycetes</taxon>
        <taxon>Agaricomycetidae</taxon>
        <taxon>Agaricales</taxon>
        <taxon>Agaricineae</taxon>
        <taxon>Agaricaceae</taxon>
        <taxon>Leucocoprinus</taxon>
    </lineage>
</organism>
<dbReference type="PANTHER" id="PTHR43142">
    <property type="entry name" value="CARBOXYLIC ESTER HYDROLASE"/>
    <property type="match status" value="1"/>
</dbReference>
<dbReference type="InterPro" id="IPR029058">
    <property type="entry name" value="AB_hydrolase_fold"/>
</dbReference>
<evidence type="ECO:0000259" key="5">
    <source>
        <dbReference type="Pfam" id="PF00135"/>
    </source>
</evidence>
<reference evidence="6 7" key="1">
    <citation type="journal article" date="2020" name="ISME J.">
        <title>Uncovering the hidden diversity of litter-decomposition mechanisms in mushroom-forming fungi.</title>
        <authorList>
            <person name="Floudas D."/>
            <person name="Bentzer J."/>
            <person name="Ahren D."/>
            <person name="Johansson T."/>
            <person name="Persson P."/>
            <person name="Tunlid A."/>
        </authorList>
    </citation>
    <scope>NUCLEOTIDE SEQUENCE [LARGE SCALE GENOMIC DNA]</scope>
    <source>
        <strain evidence="6 7">CBS 146.42</strain>
    </source>
</reference>
<evidence type="ECO:0000256" key="4">
    <source>
        <dbReference type="SAM" id="MobiDB-lite"/>
    </source>
</evidence>